<dbReference type="AlphaFoldDB" id="A0A7J6W032"/>
<name>A0A7J6W032_THATH</name>
<proteinExistence type="predicted"/>
<keyword evidence="2" id="KW-1185">Reference proteome</keyword>
<organism evidence="1 2">
    <name type="scientific">Thalictrum thalictroides</name>
    <name type="common">Rue-anemone</name>
    <name type="synonym">Anemone thalictroides</name>
    <dbReference type="NCBI Taxonomy" id="46969"/>
    <lineage>
        <taxon>Eukaryota</taxon>
        <taxon>Viridiplantae</taxon>
        <taxon>Streptophyta</taxon>
        <taxon>Embryophyta</taxon>
        <taxon>Tracheophyta</taxon>
        <taxon>Spermatophyta</taxon>
        <taxon>Magnoliopsida</taxon>
        <taxon>Ranunculales</taxon>
        <taxon>Ranunculaceae</taxon>
        <taxon>Thalictroideae</taxon>
        <taxon>Thalictrum</taxon>
    </lineage>
</organism>
<dbReference type="Proteomes" id="UP000554482">
    <property type="component" value="Unassembled WGS sequence"/>
</dbReference>
<sequence>MRKEVVGYVGKQALVLTILECKGLEFQDVLLYNFFGTSPLKNQWRVRPLLLAEAAVAITRTRQRLWICDNMEQFSMPMFDYWKRLGLVQIRQLDDSLAQAMQVASSKEEWSACGVKLFNEGNFEMASMCFERAADSYSEKWSWAAGLRATADRIRGSNSELAHVALKQAAEIYESISKAELAAKCFIELKQFKRAGQLYLDKCGEPRLEDAGDCFSLAGCCSEAAEVYARGKYFSKCLSVCTKGELFNMGLNFIKHWKEDAYQVIDVVNKRQQDFEGMEQEFLERCAHHYYELRDAKTMMKFVKEFKSIDSVRTFLRSCNYLNELLLLEEEWGNYIEAASIARDKGDLLFEADLLAKGGLHEDASKLILFYVLGRSLWATGSKGWPLKYFAEKEELLQKAKNYAINVSEGFYGSVCLEAGLLSNQEMDLIDLRRTLSASENLAFPRVEIIYAWKILDAHIELHPSKYEWEHEVVLNQMKHANFMISPTKISIESLIYYWNFWREKVGTVLEYLQYGTQHEINDMVYDQFCLGYLGVRKLDSNRFTVYNEIADACWMKEINERSLRRTGDSVSMDAHQFSFAVKVYWLSQVLLVAMEVLKKLDFLPRFSVKTSNYLILCQGSILLHIFDVSKYIKEFNDWKCHPWVLPKLSNLCQSSGEKFFNVVLPIDGRQVITESIVFLISQQSCKDLLEEVIIKRVESKSMAMLGE</sequence>
<evidence type="ECO:0000313" key="1">
    <source>
        <dbReference type="EMBL" id="KAF5189972.1"/>
    </source>
</evidence>
<reference evidence="1 2" key="1">
    <citation type="submission" date="2020-06" db="EMBL/GenBank/DDBJ databases">
        <title>Transcriptomic and genomic resources for Thalictrum thalictroides and T. hernandezii: Facilitating candidate gene discovery in an emerging model plant lineage.</title>
        <authorList>
            <person name="Arias T."/>
            <person name="Riano-Pachon D.M."/>
            <person name="Di Stilio V.S."/>
        </authorList>
    </citation>
    <scope>NUCLEOTIDE SEQUENCE [LARGE SCALE GENOMIC DNA]</scope>
    <source>
        <strain evidence="2">cv. WT478/WT964</strain>
        <tissue evidence="1">Leaves</tissue>
    </source>
</reference>
<evidence type="ECO:0000313" key="2">
    <source>
        <dbReference type="Proteomes" id="UP000554482"/>
    </source>
</evidence>
<dbReference type="PANTHER" id="PTHR21529">
    <property type="entry name" value="MAMMARY TURMOR VIRUS RECEPTOR HOMOLOG 1, 2 MTVR1, 2"/>
    <property type="match status" value="1"/>
</dbReference>
<gene>
    <name evidence="1" type="ORF">FRX31_020438</name>
</gene>
<comment type="caution">
    <text evidence="1">The sequence shown here is derived from an EMBL/GenBank/DDBJ whole genome shotgun (WGS) entry which is preliminary data.</text>
</comment>
<dbReference type="InterPro" id="IPR039904">
    <property type="entry name" value="TRANK1"/>
</dbReference>
<dbReference type="EMBL" id="JABWDY010024769">
    <property type="protein sequence ID" value="KAF5189972.1"/>
    <property type="molecule type" value="Genomic_DNA"/>
</dbReference>
<dbReference type="OrthoDB" id="3156807at2759"/>
<dbReference type="PANTHER" id="PTHR21529:SF4">
    <property type="entry name" value="TPR AND ANKYRIN REPEAT-CONTAINING PROTEIN 1"/>
    <property type="match status" value="1"/>
</dbReference>
<accession>A0A7J6W032</accession>
<protein>
    <submittedName>
        <fullName evidence="1">Uncharacterized protein</fullName>
    </submittedName>
</protein>